<dbReference type="SUPFAM" id="SSF55681">
    <property type="entry name" value="Class II aaRS and biotin synthetases"/>
    <property type="match status" value="1"/>
</dbReference>
<dbReference type="InterPro" id="IPR004408">
    <property type="entry name" value="Biotin_CoA_COase_ligase"/>
</dbReference>
<reference evidence="5 6" key="1">
    <citation type="submission" date="2019-12" db="EMBL/GenBank/DDBJ databases">
        <title>Halocatena pleomorpha gen. nov. sp. nov., an extremely halophilic archaeon of family Halobacteriaceae isolated from saltpan soil.</title>
        <authorList>
            <person name="Pal Y."/>
            <person name="Verma A."/>
            <person name="Krishnamurthi S."/>
            <person name="Kumar P."/>
        </authorList>
    </citation>
    <scope>NUCLEOTIDE SEQUENCE [LARGE SCALE GENOMIC DNA]</scope>
    <source>
        <strain evidence="5 6">JCM 16495</strain>
    </source>
</reference>
<dbReference type="RefSeq" id="WP_158205410.1">
    <property type="nucleotide sequence ID" value="NZ_WSZK01000026.1"/>
</dbReference>
<evidence type="ECO:0000259" key="4">
    <source>
        <dbReference type="PROSITE" id="PS51733"/>
    </source>
</evidence>
<dbReference type="Pfam" id="PF08279">
    <property type="entry name" value="HTH_11"/>
    <property type="match status" value="1"/>
</dbReference>
<dbReference type="OrthoDB" id="46252at2157"/>
<evidence type="ECO:0000256" key="1">
    <source>
        <dbReference type="ARBA" id="ARBA00022598"/>
    </source>
</evidence>
<accession>A0A6B0GQ71</accession>
<dbReference type="InterPro" id="IPR013196">
    <property type="entry name" value="HTH_11"/>
</dbReference>
<dbReference type="GO" id="GO:0004077">
    <property type="term" value="F:biotin--[biotin carboxyl-carrier protein] ligase activity"/>
    <property type="evidence" value="ECO:0007669"/>
    <property type="project" value="UniProtKB-EC"/>
</dbReference>
<dbReference type="Gene3D" id="1.10.10.10">
    <property type="entry name" value="Winged helix-like DNA-binding domain superfamily/Winged helix DNA-binding domain"/>
    <property type="match status" value="1"/>
</dbReference>
<dbReference type="PANTHER" id="PTHR12835">
    <property type="entry name" value="BIOTIN PROTEIN LIGASE"/>
    <property type="match status" value="1"/>
</dbReference>
<dbReference type="InterPro" id="IPR036388">
    <property type="entry name" value="WH-like_DNA-bd_sf"/>
</dbReference>
<dbReference type="GO" id="GO:0005524">
    <property type="term" value="F:ATP binding"/>
    <property type="evidence" value="ECO:0007669"/>
    <property type="project" value="UniProtKB-KW"/>
</dbReference>
<dbReference type="NCBIfam" id="TIGR00121">
    <property type="entry name" value="birA_ligase"/>
    <property type="match status" value="1"/>
</dbReference>
<dbReference type="SUPFAM" id="SSF50037">
    <property type="entry name" value="C-terminal domain of transcriptional repressors"/>
    <property type="match status" value="1"/>
</dbReference>
<dbReference type="EMBL" id="WSZK01000026">
    <property type="protein sequence ID" value="MWG35739.1"/>
    <property type="molecule type" value="Genomic_DNA"/>
</dbReference>
<keyword evidence="6" id="KW-1185">Reference proteome</keyword>
<dbReference type="InterPro" id="IPR004143">
    <property type="entry name" value="BPL_LPL_catalytic"/>
</dbReference>
<organism evidence="5 6">
    <name type="scientific">Halomarina oriensis</name>
    <dbReference type="NCBI Taxonomy" id="671145"/>
    <lineage>
        <taxon>Archaea</taxon>
        <taxon>Methanobacteriati</taxon>
        <taxon>Methanobacteriota</taxon>
        <taxon>Stenosarchaea group</taxon>
        <taxon>Halobacteria</taxon>
        <taxon>Halobacteriales</taxon>
        <taxon>Natronomonadaceae</taxon>
        <taxon>Halomarina</taxon>
    </lineage>
</organism>
<dbReference type="InterPro" id="IPR008988">
    <property type="entry name" value="Transcriptional_repressor_C"/>
</dbReference>
<proteinExistence type="inferred from homology"/>
<evidence type="ECO:0000256" key="2">
    <source>
        <dbReference type="ARBA" id="ARBA00022741"/>
    </source>
</evidence>
<dbReference type="PANTHER" id="PTHR12835:SF5">
    <property type="entry name" value="BIOTIN--PROTEIN LIGASE"/>
    <property type="match status" value="1"/>
</dbReference>
<dbReference type="InterPro" id="IPR045864">
    <property type="entry name" value="aa-tRNA-synth_II/BPL/LPL"/>
</dbReference>
<dbReference type="Pfam" id="PF03099">
    <property type="entry name" value="BPL_LplA_LipB"/>
    <property type="match status" value="1"/>
</dbReference>
<evidence type="ECO:0000313" key="6">
    <source>
        <dbReference type="Proteomes" id="UP000451471"/>
    </source>
</evidence>
<feature type="domain" description="BPL/LPL catalytic" evidence="4">
    <location>
        <begin position="62"/>
        <end position="266"/>
    </location>
</feature>
<dbReference type="EC" id="6.3.4.15" evidence="5"/>
<keyword evidence="1 5" id="KW-0436">Ligase</keyword>
<gene>
    <name evidence="5" type="ORF">GQS65_14810</name>
</gene>
<protein>
    <submittedName>
        <fullName evidence="5">Biotin--[acetyl-CoA-carboxylase] ligase</fullName>
        <ecNumber evidence="5">6.3.4.15</ecNumber>
    </submittedName>
</protein>
<name>A0A6B0GQ71_9EURY</name>
<dbReference type="AlphaFoldDB" id="A0A6B0GQ71"/>
<comment type="caution">
    <text evidence="5">The sequence shown here is derived from an EMBL/GenBank/DDBJ whole genome shotgun (WGS) entry which is preliminary data.</text>
</comment>
<dbReference type="GO" id="GO:0006355">
    <property type="term" value="P:regulation of DNA-templated transcription"/>
    <property type="evidence" value="ECO:0007669"/>
    <property type="project" value="InterPro"/>
</dbReference>
<dbReference type="SUPFAM" id="SSF46785">
    <property type="entry name" value="Winged helix' DNA-binding domain"/>
    <property type="match status" value="1"/>
</dbReference>
<dbReference type="Pfam" id="PF02237">
    <property type="entry name" value="BPL_C"/>
    <property type="match status" value="1"/>
</dbReference>
<dbReference type="HAMAP" id="MF_00978">
    <property type="entry name" value="Bifunct_BirA"/>
    <property type="match status" value="1"/>
</dbReference>
<dbReference type="InterPro" id="IPR030855">
    <property type="entry name" value="Bifunct_BirA"/>
</dbReference>
<dbReference type="CDD" id="cd00090">
    <property type="entry name" value="HTH_ARSR"/>
    <property type="match status" value="1"/>
</dbReference>
<dbReference type="PROSITE" id="PS51733">
    <property type="entry name" value="BPL_LPL_CATALYTIC"/>
    <property type="match status" value="1"/>
</dbReference>
<keyword evidence="3" id="KW-0067">ATP-binding</keyword>
<dbReference type="Gene3D" id="2.30.30.100">
    <property type="match status" value="1"/>
</dbReference>
<dbReference type="Gene3D" id="3.30.930.10">
    <property type="entry name" value="Bira Bifunctional Protein, Domain 2"/>
    <property type="match status" value="1"/>
</dbReference>
<dbReference type="Proteomes" id="UP000451471">
    <property type="component" value="Unassembled WGS sequence"/>
</dbReference>
<dbReference type="InterPro" id="IPR011991">
    <property type="entry name" value="ArsR-like_HTH"/>
</dbReference>
<keyword evidence="2" id="KW-0547">Nucleotide-binding</keyword>
<dbReference type="InterPro" id="IPR036390">
    <property type="entry name" value="WH_DNA-bd_sf"/>
</dbReference>
<dbReference type="CDD" id="cd16442">
    <property type="entry name" value="BPL"/>
    <property type="match status" value="1"/>
</dbReference>
<dbReference type="GO" id="GO:0005737">
    <property type="term" value="C:cytoplasm"/>
    <property type="evidence" value="ECO:0007669"/>
    <property type="project" value="TreeGrafter"/>
</dbReference>
<evidence type="ECO:0000256" key="3">
    <source>
        <dbReference type="ARBA" id="ARBA00022840"/>
    </source>
</evidence>
<sequence length="333" mass="35640">MNDTRLRVLDALADGPVSGPALAERLDVSRNAVWKHVEALREDDFEVTSGGAGYTLDAMPPLHELSLSLGLDAPFAVESHDSIDSTNRRARELAEDGAEEVVVVADAQTGARGRLDRSWEAPPGGVYLSLVVRPDVPIRDAPLFTLAAAVATARAAREQGVDAHIKWPNDVVVPRGTTASRTESDDVVAPRDETRYAKLAGILTEMQGEADRVGWLVVGIGVNAEVTAEGLPDGATSVRAETGAVDRRAFVQRLLSEFDALRADLDAVVPAWRELALTLGQRVRVETPGGEVVGEAVDVERPGTLVVRRDDGETVRVSAGDCEHLRPVSEPDE</sequence>
<evidence type="ECO:0000313" key="5">
    <source>
        <dbReference type="EMBL" id="MWG35739.1"/>
    </source>
</evidence>
<dbReference type="InterPro" id="IPR003142">
    <property type="entry name" value="BPL_C"/>
</dbReference>